<dbReference type="EMBL" id="OUUZ01000018">
    <property type="protein sequence ID" value="SPQ26710.1"/>
    <property type="molecule type" value="Genomic_DNA"/>
</dbReference>
<name>A0A446BWH5_9PEZI</name>
<evidence type="ECO:0000313" key="2">
    <source>
        <dbReference type="EMBL" id="SPQ26710.1"/>
    </source>
</evidence>
<feature type="region of interest" description="Disordered" evidence="1">
    <location>
        <begin position="465"/>
        <end position="485"/>
    </location>
</feature>
<sequence>MTAPLSLLPTTRQVEAKNADLRELVTQLHRQYDAQERLANAAFVEASQAITANFDKQRADIVAQLGTAIPEAVETALRQKRDLELEALERRHQEQADARKRSFDERVQRHMDEVYSYINALATSATKELLDQHGESNGGSPASVSSRVKRAKLDEVNDGISKAADLPSQGDLANAPQRTVTFEEVYGAPDKQPQHRHVIVQYPSGSGKFYILRCDEHGVHFGEHPLRGAAKHLASAQHGNMTKAHATAIATLGHLVVGCTEALADKNNREVIEGFKNGSLKIFNANNLSMAKRAELGFGPLDPPSSQKTKQSAIITNPATCTFYVGSVGELKCPVLILPWGDTLPAGIQGTLADTGLFREPADDRKQQGIPKLPKCYRYDEEGGRVKGILGWAKGYEAGGPLEKKREFPVLCADDDDYRKWTVGWVKAAHLSPLDFGDPASRNIPFYKAARDYFVTRVLRQRAVPKQQSHDRLREGASSHATEDIVMKDAAAVPNNASESSPGRVSKCVPIMPKPSSTPVSVSPATDARLIATQALNLKTPSRSAFTPINAAGDAEPSGPRAPVQAMNPTRGPALRQAWAEGIGV</sequence>
<feature type="compositionally biased region" description="Basic and acidic residues" evidence="1">
    <location>
        <begin position="468"/>
        <end position="485"/>
    </location>
</feature>
<evidence type="ECO:0000313" key="3">
    <source>
        <dbReference type="Proteomes" id="UP000289323"/>
    </source>
</evidence>
<proteinExistence type="predicted"/>
<dbReference type="Proteomes" id="UP000289323">
    <property type="component" value="Unassembled WGS sequence"/>
</dbReference>
<evidence type="ECO:0000256" key="1">
    <source>
        <dbReference type="SAM" id="MobiDB-lite"/>
    </source>
</evidence>
<dbReference type="AlphaFoldDB" id="A0A446BWH5"/>
<organism evidence="2 3">
    <name type="scientific">Thermothielavioides terrestris</name>
    <dbReference type="NCBI Taxonomy" id="2587410"/>
    <lineage>
        <taxon>Eukaryota</taxon>
        <taxon>Fungi</taxon>
        <taxon>Dikarya</taxon>
        <taxon>Ascomycota</taxon>
        <taxon>Pezizomycotina</taxon>
        <taxon>Sordariomycetes</taxon>
        <taxon>Sordariomycetidae</taxon>
        <taxon>Sordariales</taxon>
        <taxon>Chaetomiaceae</taxon>
        <taxon>Thermothielavioides</taxon>
    </lineage>
</organism>
<gene>
    <name evidence="2" type="ORF">TT172_LOCUS9129</name>
</gene>
<protein>
    <submittedName>
        <fullName evidence="2">1e80bfc6-d9fe-4102-91b4-4c54517a33af</fullName>
    </submittedName>
</protein>
<accession>A0A446BWH5</accession>
<reference evidence="2 3" key="1">
    <citation type="submission" date="2018-04" db="EMBL/GenBank/DDBJ databases">
        <authorList>
            <person name="Huttner S."/>
            <person name="Dainat J."/>
        </authorList>
    </citation>
    <scope>NUCLEOTIDE SEQUENCE [LARGE SCALE GENOMIC DNA]</scope>
</reference>